<dbReference type="Gene3D" id="3.40.50.150">
    <property type="entry name" value="Vaccinia Virus protein VP39"/>
    <property type="match status" value="1"/>
</dbReference>
<dbReference type="Proteomes" id="UP000820669">
    <property type="component" value="Unassembled WGS sequence"/>
</dbReference>
<evidence type="ECO:0000256" key="2">
    <source>
        <dbReference type="ARBA" id="ARBA00022679"/>
    </source>
</evidence>
<evidence type="ECO:0000313" key="8">
    <source>
        <dbReference type="Proteomes" id="UP000820669"/>
    </source>
</evidence>
<dbReference type="EMBL" id="JAAXLA010000035">
    <property type="protein sequence ID" value="NMH99362.1"/>
    <property type="molecule type" value="Genomic_DNA"/>
</dbReference>
<dbReference type="SUPFAM" id="SSF53335">
    <property type="entry name" value="S-adenosyl-L-methionine-dependent methyltransferases"/>
    <property type="match status" value="1"/>
</dbReference>
<keyword evidence="8" id="KW-1185">Reference proteome</keyword>
<dbReference type="InterPro" id="IPR014816">
    <property type="entry name" value="tRNA_MeTrfase_Gcd14"/>
</dbReference>
<evidence type="ECO:0000256" key="1">
    <source>
        <dbReference type="ARBA" id="ARBA00022603"/>
    </source>
</evidence>
<evidence type="ECO:0000259" key="6">
    <source>
        <dbReference type="Pfam" id="PF08704"/>
    </source>
</evidence>
<keyword evidence="2" id="KW-0808">Transferase</keyword>
<evidence type="ECO:0000256" key="5">
    <source>
        <dbReference type="SAM" id="MobiDB-lite"/>
    </source>
</evidence>
<dbReference type="InterPro" id="IPR029063">
    <property type="entry name" value="SAM-dependent_MTases_sf"/>
</dbReference>
<dbReference type="PROSITE" id="PS51620">
    <property type="entry name" value="SAM_TRM61"/>
    <property type="match status" value="1"/>
</dbReference>
<dbReference type="Pfam" id="PF14801">
    <property type="entry name" value="TrmI-like_N"/>
    <property type="match status" value="1"/>
</dbReference>
<dbReference type="Pfam" id="PF08704">
    <property type="entry name" value="GCD14"/>
    <property type="match status" value="1"/>
</dbReference>
<organism evidence="7 8">
    <name type="scientific">Pseudonocardia acidicola</name>
    <dbReference type="NCBI Taxonomy" id="2724939"/>
    <lineage>
        <taxon>Bacteria</taxon>
        <taxon>Bacillati</taxon>
        <taxon>Actinomycetota</taxon>
        <taxon>Actinomycetes</taxon>
        <taxon>Pseudonocardiales</taxon>
        <taxon>Pseudonocardiaceae</taxon>
        <taxon>Pseudonocardia</taxon>
    </lineage>
</organism>
<protein>
    <submittedName>
        <fullName evidence="7">tRNA (Adenine-N1)-methyltransferase</fullName>
    </submittedName>
</protein>
<gene>
    <name evidence="7" type="ORF">HF526_18890</name>
</gene>
<keyword evidence="3" id="KW-0949">S-adenosyl-L-methionine</keyword>
<dbReference type="Gene3D" id="3.10.330.20">
    <property type="match status" value="1"/>
</dbReference>
<reference evidence="7 8" key="1">
    <citation type="submission" date="2020-04" db="EMBL/GenBank/DDBJ databases">
        <authorList>
            <person name="Klaysubun C."/>
            <person name="Duangmal K."/>
            <person name="Lipun K."/>
        </authorList>
    </citation>
    <scope>NUCLEOTIDE SEQUENCE [LARGE SCALE GENOMIC DNA]</scope>
    <source>
        <strain evidence="7 8">K10HN5</strain>
    </source>
</reference>
<feature type="region of interest" description="Disordered" evidence="5">
    <location>
        <begin position="1"/>
        <end position="65"/>
    </location>
</feature>
<evidence type="ECO:0000256" key="3">
    <source>
        <dbReference type="ARBA" id="ARBA00022691"/>
    </source>
</evidence>
<evidence type="ECO:0000256" key="4">
    <source>
        <dbReference type="ARBA" id="ARBA00022694"/>
    </source>
</evidence>
<feature type="domain" description="tRNA (adenine(58)-N(1))-methyltransferase catalytic subunit TRM61 C-terminal" evidence="6">
    <location>
        <begin position="119"/>
        <end position="280"/>
    </location>
</feature>
<keyword evidence="4" id="KW-0819">tRNA processing</keyword>
<keyword evidence="1" id="KW-0489">Methyltransferase</keyword>
<dbReference type="PANTHER" id="PTHR12133">
    <property type="entry name" value="TRNA (ADENINE(58)-N(1))-METHYLTRANSFERASE"/>
    <property type="match status" value="1"/>
</dbReference>
<accession>A0ABX1SEQ7</accession>
<sequence>MPPTIPSGCSRPGHVPGRQPPRAHRITCRSVPDTPPGNADHATDVTTPRGGPFRPGDRVQLTDPKGRKYTLTLEPGGQYHTHRGGLAHDDLIGKPEGSVITSPVGTPYLALRPLLADYVLSMPRGAQVIYPKDAAQILMWGDVFPGARVLEAGAGSGALTCSLLQAVGPEGSVISYEIREDHAEHADRNVRRFFGDVPPNWSLRIGDLNTHVGEVDRVVLDMLAPWDVLETVAKALIPGGVLVGYVATTTQLSRLMEALREQQCWTEPQAWESLVRPWHVVGLAVRPEHRMIGHTAFLVTARRLAEGVVPPRPQRRPTSR</sequence>
<dbReference type="CDD" id="cd02440">
    <property type="entry name" value="AdoMet_MTases"/>
    <property type="match status" value="1"/>
</dbReference>
<comment type="caution">
    <text evidence="7">The sequence shown here is derived from an EMBL/GenBank/DDBJ whole genome shotgun (WGS) entry which is preliminary data.</text>
</comment>
<dbReference type="PANTHER" id="PTHR12133:SF1">
    <property type="entry name" value="TRNA (ADENINE(58)-N(1))-METHYLTRANSFERASE, MITOCHONDRIAL"/>
    <property type="match status" value="1"/>
</dbReference>
<name>A0ABX1SEQ7_9PSEU</name>
<proteinExistence type="predicted"/>
<dbReference type="InterPro" id="IPR049470">
    <property type="entry name" value="TRM61_C"/>
</dbReference>
<evidence type="ECO:0000313" key="7">
    <source>
        <dbReference type="EMBL" id="NMH99362.1"/>
    </source>
</evidence>